<dbReference type="VEuPathDB" id="FungiDB:HpaG810888"/>
<reference evidence="2" key="1">
    <citation type="journal article" date="2010" name="Science">
        <title>Signatures of adaptation to obligate biotrophy in the Hyaloperonospora arabidopsidis genome.</title>
        <authorList>
            <person name="Baxter L."/>
            <person name="Tripathy S."/>
            <person name="Ishaque N."/>
            <person name="Boot N."/>
            <person name="Cabral A."/>
            <person name="Kemen E."/>
            <person name="Thines M."/>
            <person name="Ah-Fong A."/>
            <person name="Anderson R."/>
            <person name="Badejoko W."/>
            <person name="Bittner-Eddy P."/>
            <person name="Boore J.L."/>
            <person name="Chibucos M.C."/>
            <person name="Coates M."/>
            <person name="Dehal P."/>
            <person name="Delehaunty K."/>
            <person name="Dong S."/>
            <person name="Downton P."/>
            <person name="Dumas B."/>
            <person name="Fabro G."/>
            <person name="Fronick C."/>
            <person name="Fuerstenberg S.I."/>
            <person name="Fulton L."/>
            <person name="Gaulin E."/>
            <person name="Govers F."/>
            <person name="Hughes L."/>
            <person name="Humphray S."/>
            <person name="Jiang R.H."/>
            <person name="Judelson H."/>
            <person name="Kamoun S."/>
            <person name="Kyung K."/>
            <person name="Meijer H."/>
            <person name="Minx P."/>
            <person name="Morris P."/>
            <person name="Nelson J."/>
            <person name="Phuntumart V."/>
            <person name="Qutob D."/>
            <person name="Rehmany A."/>
            <person name="Rougon-Cardoso A."/>
            <person name="Ryden P."/>
            <person name="Torto-Alalibo T."/>
            <person name="Studholme D."/>
            <person name="Wang Y."/>
            <person name="Win J."/>
            <person name="Wood J."/>
            <person name="Clifton S.W."/>
            <person name="Rogers J."/>
            <person name="Van den Ackerveken G."/>
            <person name="Jones J.D."/>
            <person name="McDowell J.M."/>
            <person name="Beynon J."/>
            <person name="Tyler B.M."/>
        </authorList>
    </citation>
    <scope>NUCLEOTIDE SEQUENCE [LARGE SCALE GENOMIC DNA]</scope>
    <source>
        <strain evidence="2">Emoy2</strain>
    </source>
</reference>
<name>M4BWI7_HYAAE</name>
<dbReference type="InParanoid" id="M4BWI7"/>
<dbReference type="HOGENOM" id="CLU_1279801_0_0_1"/>
<dbReference type="Proteomes" id="UP000011713">
    <property type="component" value="Unassembled WGS sequence"/>
</dbReference>
<dbReference type="AlphaFoldDB" id="M4BWI7"/>
<reference evidence="1" key="2">
    <citation type="submission" date="2015-06" db="UniProtKB">
        <authorList>
            <consortium name="EnsemblProtists"/>
        </authorList>
    </citation>
    <scope>IDENTIFICATION</scope>
    <source>
        <strain evidence="1">Emoy2</strain>
    </source>
</reference>
<accession>M4BWI7</accession>
<dbReference type="EMBL" id="JH598002">
    <property type="status" value="NOT_ANNOTATED_CDS"/>
    <property type="molecule type" value="Genomic_DNA"/>
</dbReference>
<sequence length="216" mass="24621">MVVERITGKLRWVQLPILNQLSERITGTRAPSSIQPAITAEAKYEHYMVNPVKYSPREITRLRALCGERRGPVDPQELRDGTKDEWKIIQGLAEGDIVGRRLPQFLTSMFDHSELLRLHRTIKAQGEGNLSFRLGGKRTVPTRRRHTLPMTEDILTAEESTNVNRQRIHDLLRKVKTMSYDEVSNSIYVFFFRSSNSKGVSMNGSPVQAHGVPLTQ</sequence>
<dbReference type="eggNOG" id="ENOG502T0WP">
    <property type="taxonomic scope" value="Eukaryota"/>
</dbReference>
<evidence type="ECO:0000313" key="2">
    <source>
        <dbReference type="Proteomes" id="UP000011713"/>
    </source>
</evidence>
<dbReference type="EnsemblProtists" id="HpaT810888">
    <property type="protein sequence ID" value="HpaP810888"/>
    <property type="gene ID" value="HpaG810888"/>
</dbReference>
<organism evidence="1 2">
    <name type="scientific">Hyaloperonospora arabidopsidis (strain Emoy2)</name>
    <name type="common">Downy mildew agent</name>
    <name type="synonym">Peronospora arabidopsidis</name>
    <dbReference type="NCBI Taxonomy" id="559515"/>
    <lineage>
        <taxon>Eukaryota</taxon>
        <taxon>Sar</taxon>
        <taxon>Stramenopiles</taxon>
        <taxon>Oomycota</taxon>
        <taxon>Peronosporomycetes</taxon>
        <taxon>Peronosporales</taxon>
        <taxon>Peronosporaceae</taxon>
        <taxon>Hyaloperonospora</taxon>
    </lineage>
</organism>
<protein>
    <submittedName>
        <fullName evidence="1">Uncharacterized protein</fullName>
    </submittedName>
</protein>
<proteinExistence type="predicted"/>
<evidence type="ECO:0000313" key="1">
    <source>
        <dbReference type="EnsemblProtists" id="HpaP810888"/>
    </source>
</evidence>
<keyword evidence="2" id="KW-1185">Reference proteome</keyword>